<sequence length="371" mass="43827">MPENPYCSSERLFRSIIEQDGVFYRSQQRGDEEFTFVEKYEMLKELYSRNHGIFLQRYHTFISPCFKELFDDNDYVTNYYLQRISARMDAKKPDSQEETKAKNERYLQLLKLKEEGTYFSNEKMRERDPLLFEVMVGRFLNDDEKISLRPTVDRPEGTWSHMLQQFEDAENVSRRRKRQLENEWAMPCSSKETARFMSHAGARIASLDNLESVEGLDDKDEEALRATYPKHCAKDDIDSIMKKFRKTNFQQQQPHEEDKEGEKPKPSTKWGELNGTSAEGFNKSRLKDEDNDIEFGNNVGEIDEDEDIIAAAEDAEEYPQELMRAELVSLMEQRFLAGEDAEFYDYEKESSNVELDKIRERDLEDAYFDED</sequence>
<evidence type="ECO:0000313" key="1">
    <source>
        <dbReference type="Proteomes" id="UP000887579"/>
    </source>
</evidence>
<protein>
    <submittedName>
        <fullName evidence="2">CCD97-like C-terminal domain-containing protein</fullName>
    </submittedName>
</protein>
<evidence type="ECO:0000313" key="2">
    <source>
        <dbReference type="WBParaSite" id="ES5_v2.g10811.t1"/>
    </source>
</evidence>
<dbReference type="Proteomes" id="UP000887579">
    <property type="component" value="Unplaced"/>
</dbReference>
<accession>A0AC34F110</accession>
<organism evidence="1 2">
    <name type="scientific">Panagrolaimus sp. ES5</name>
    <dbReference type="NCBI Taxonomy" id="591445"/>
    <lineage>
        <taxon>Eukaryota</taxon>
        <taxon>Metazoa</taxon>
        <taxon>Ecdysozoa</taxon>
        <taxon>Nematoda</taxon>
        <taxon>Chromadorea</taxon>
        <taxon>Rhabditida</taxon>
        <taxon>Tylenchina</taxon>
        <taxon>Panagrolaimomorpha</taxon>
        <taxon>Panagrolaimoidea</taxon>
        <taxon>Panagrolaimidae</taxon>
        <taxon>Panagrolaimus</taxon>
    </lineage>
</organism>
<dbReference type="WBParaSite" id="ES5_v2.g10811.t1">
    <property type="protein sequence ID" value="ES5_v2.g10811.t1"/>
    <property type="gene ID" value="ES5_v2.g10811"/>
</dbReference>
<proteinExistence type="predicted"/>
<name>A0AC34F110_9BILA</name>
<reference evidence="2" key="1">
    <citation type="submission" date="2022-11" db="UniProtKB">
        <authorList>
            <consortium name="WormBaseParasite"/>
        </authorList>
    </citation>
    <scope>IDENTIFICATION</scope>
</reference>